<reference evidence="2 3" key="1">
    <citation type="submission" date="2023-03" db="EMBL/GenBank/DDBJ databases">
        <title>Bacillus Genome Sequencing.</title>
        <authorList>
            <person name="Dunlap C."/>
        </authorList>
    </citation>
    <scope>NUCLEOTIDE SEQUENCE [LARGE SCALE GENOMIC DNA]</scope>
    <source>
        <strain evidence="2 3">BD-525</strain>
    </source>
</reference>
<dbReference type="Proteomes" id="UP001344632">
    <property type="component" value="Unassembled WGS sequence"/>
</dbReference>
<protein>
    <submittedName>
        <fullName evidence="2">YhcH/YjgK/YiaL family protein</fullName>
    </submittedName>
</protein>
<dbReference type="InterPro" id="IPR037012">
    <property type="entry name" value="NanQ/TabA/YiaL_sf"/>
</dbReference>
<dbReference type="RefSeq" id="WP_326089014.1">
    <property type="nucleotide sequence ID" value="NZ_JARLKZ010000008.1"/>
</dbReference>
<name>A0ABU6GPW5_9BACL</name>
<dbReference type="NCBIfam" id="TIGR00022">
    <property type="entry name" value="YhcH/YjgK/YiaL family protein"/>
    <property type="match status" value="1"/>
</dbReference>
<dbReference type="InterPro" id="IPR004375">
    <property type="entry name" value="NanQ/TabA/YiaL"/>
</dbReference>
<dbReference type="SUPFAM" id="SSF51197">
    <property type="entry name" value="Clavaminate synthase-like"/>
    <property type="match status" value="1"/>
</dbReference>
<dbReference type="EMBL" id="JARLKZ010000008">
    <property type="protein sequence ID" value="MEC0241182.1"/>
    <property type="molecule type" value="Genomic_DNA"/>
</dbReference>
<dbReference type="PANTHER" id="PTHR34986">
    <property type="entry name" value="EVOLVED BETA-GALACTOSIDASE SUBUNIT BETA"/>
    <property type="match status" value="1"/>
</dbReference>
<evidence type="ECO:0000256" key="1">
    <source>
        <dbReference type="SAM" id="MobiDB-lite"/>
    </source>
</evidence>
<sequence length="147" mass="16419">MNGSDIYLTFSELESLDSVGSKAEKHELFIDIHYLVRGSECIGWKAHSDEDVAYETRPEQDISLYENTGAEQLLELEPGMYAVFFSTDVHRPGLRGKRGIMGEPIKKAVVKINSNLFKSEEKGDGDAASRFAPIRAENVPRNQSKTP</sequence>
<comment type="caution">
    <text evidence="2">The sequence shown here is derived from an EMBL/GenBank/DDBJ whole genome shotgun (WGS) entry which is preliminary data.</text>
</comment>
<dbReference type="PANTHER" id="PTHR34986:SF1">
    <property type="entry name" value="PROTEIN YIAL"/>
    <property type="match status" value="1"/>
</dbReference>
<evidence type="ECO:0000313" key="2">
    <source>
        <dbReference type="EMBL" id="MEC0241182.1"/>
    </source>
</evidence>
<accession>A0ABU6GPW5</accession>
<feature type="region of interest" description="Disordered" evidence="1">
    <location>
        <begin position="120"/>
        <end position="147"/>
    </location>
</feature>
<gene>
    <name evidence="2" type="ORF">P4H66_15120</name>
</gene>
<keyword evidence="3" id="KW-1185">Reference proteome</keyword>
<dbReference type="Pfam" id="PF04074">
    <property type="entry name" value="DUF386"/>
    <property type="match status" value="1"/>
</dbReference>
<organism evidence="2 3">
    <name type="scientific">Paenibacillus dokdonensis</name>
    <dbReference type="NCBI Taxonomy" id="2567944"/>
    <lineage>
        <taxon>Bacteria</taxon>
        <taxon>Bacillati</taxon>
        <taxon>Bacillota</taxon>
        <taxon>Bacilli</taxon>
        <taxon>Bacillales</taxon>
        <taxon>Paenibacillaceae</taxon>
        <taxon>Paenibacillus</taxon>
    </lineage>
</organism>
<dbReference type="Gene3D" id="2.60.120.370">
    <property type="entry name" value="YhcH/YjgK/YiaL"/>
    <property type="match status" value="1"/>
</dbReference>
<proteinExistence type="predicted"/>
<evidence type="ECO:0000313" key="3">
    <source>
        <dbReference type="Proteomes" id="UP001344632"/>
    </source>
</evidence>